<evidence type="ECO:0000256" key="1">
    <source>
        <dbReference type="ARBA" id="ARBA00022679"/>
    </source>
</evidence>
<dbReference type="AlphaFoldDB" id="W4KQD4"/>
<dbReference type="KEGG" id="hir:HETIRDRAFT_306489"/>
<dbReference type="InParanoid" id="W4KQD4"/>
<dbReference type="EMBL" id="KI925454">
    <property type="protein sequence ID" value="ETW87261.1"/>
    <property type="molecule type" value="Genomic_DNA"/>
</dbReference>
<organism evidence="3 4">
    <name type="scientific">Heterobasidion irregulare (strain TC 32-1)</name>
    <dbReference type="NCBI Taxonomy" id="747525"/>
    <lineage>
        <taxon>Eukaryota</taxon>
        <taxon>Fungi</taxon>
        <taxon>Dikarya</taxon>
        <taxon>Basidiomycota</taxon>
        <taxon>Agaricomycotina</taxon>
        <taxon>Agaricomycetes</taxon>
        <taxon>Russulales</taxon>
        <taxon>Bondarzewiaceae</taxon>
        <taxon>Heterobasidion</taxon>
        <taxon>Heterobasidion annosum species complex</taxon>
    </lineage>
</organism>
<sequence length="311" mass="35333">MSTNHSEAIQARIRPYQPRDEKQVRFMVGQAQMEPLAFANNRGQCEQTSFAAPTDAKNRPAAYFHPVTLAIWIAVSSIFAQFMKWWPDPSNGFWGYIFVLPAFFTPAVPIMFFIDWINRPDVEETAEKVLRRPDLYDISAYYSRSPASGFWILEYSDRIIGLIAVDASLDATLDEPVAQPVSEQQIKKLLHGKGTAPVAVIRHFFIEEAYRPADVEEDLLRYAVGAAFEAKQEVSEVRALGSPLRPSVEKSLCASGFTRKERVRTTGILRWDTNWYTLERKQWQAQEEVGARSVVVEDTKHKTVIATTETP</sequence>
<dbReference type="HOGENOM" id="CLU_084809_0_0_1"/>
<evidence type="ECO:0008006" key="5">
    <source>
        <dbReference type="Google" id="ProtNLM"/>
    </source>
</evidence>
<dbReference type="GeneID" id="20669409"/>
<gene>
    <name evidence="3" type="ORF">HETIRDRAFT_306489</name>
</gene>
<keyword evidence="2" id="KW-0472">Membrane</keyword>
<dbReference type="GO" id="GO:0008080">
    <property type="term" value="F:N-acetyltransferase activity"/>
    <property type="evidence" value="ECO:0007669"/>
    <property type="project" value="InterPro"/>
</dbReference>
<dbReference type="InterPro" id="IPR050769">
    <property type="entry name" value="NAT_camello-type"/>
</dbReference>
<dbReference type="RefSeq" id="XP_009541184.1">
    <property type="nucleotide sequence ID" value="XM_009542889.1"/>
</dbReference>
<keyword evidence="4" id="KW-1185">Reference proteome</keyword>
<dbReference type="PANTHER" id="PTHR13947:SF37">
    <property type="entry name" value="LD18367P"/>
    <property type="match status" value="1"/>
</dbReference>
<dbReference type="PANTHER" id="PTHR13947">
    <property type="entry name" value="GNAT FAMILY N-ACETYLTRANSFERASE"/>
    <property type="match status" value="1"/>
</dbReference>
<keyword evidence="1" id="KW-0808">Transferase</keyword>
<dbReference type="Proteomes" id="UP000030671">
    <property type="component" value="Unassembled WGS sequence"/>
</dbReference>
<feature type="transmembrane region" description="Helical" evidence="2">
    <location>
        <begin position="93"/>
        <end position="114"/>
    </location>
</feature>
<dbReference type="SUPFAM" id="SSF55729">
    <property type="entry name" value="Acyl-CoA N-acyltransferases (Nat)"/>
    <property type="match status" value="1"/>
</dbReference>
<keyword evidence="2" id="KW-1133">Transmembrane helix</keyword>
<keyword evidence="2" id="KW-0812">Transmembrane</keyword>
<evidence type="ECO:0000313" key="3">
    <source>
        <dbReference type="EMBL" id="ETW87261.1"/>
    </source>
</evidence>
<proteinExistence type="predicted"/>
<evidence type="ECO:0000313" key="4">
    <source>
        <dbReference type="Proteomes" id="UP000030671"/>
    </source>
</evidence>
<dbReference type="OrthoDB" id="2564232at2759"/>
<accession>W4KQD4</accession>
<protein>
    <recommendedName>
        <fullName evidence="5">N-acetyltransferase domain-containing protein</fullName>
    </recommendedName>
</protein>
<evidence type="ECO:0000256" key="2">
    <source>
        <dbReference type="SAM" id="Phobius"/>
    </source>
</evidence>
<feature type="transmembrane region" description="Helical" evidence="2">
    <location>
        <begin position="67"/>
        <end position="87"/>
    </location>
</feature>
<name>W4KQD4_HETIT</name>
<dbReference type="eggNOG" id="ENOG502S83X">
    <property type="taxonomic scope" value="Eukaryota"/>
</dbReference>
<dbReference type="InterPro" id="IPR016181">
    <property type="entry name" value="Acyl_CoA_acyltransferase"/>
</dbReference>
<reference evidence="3 4" key="1">
    <citation type="journal article" date="2012" name="New Phytol.">
        <title>Insight into trade-off between wood decay and parasitism from the genome of a fungal forest pathogen.</title>
        <authorList>
            <person name="Olson A."/>
            <person name="Aerts A."/>
            <person name="Asiegbu F."/>
            <person name="Belbahri L."/>
            <person name="Bouzid O."/>
            <person name="Broberg A."/>
            <person name="Canback B."/>
            <person name="Coutinho P.M."/>
            <person name="Cullen D."/>
            <person name="Dalman K."/>
            <person name="Deflorio G."/>
            <person name="van Diepen L.T."/>
            <person name="Dunand C."/>
            <person name="Duplessis S."/>
            <person name="Durling M."/>
            <person name="Gonthier P."/>
            <person name="Grimwood J."/>
            <person name="Fossdal C.G."/>
            <person name="Hansson D."/>
            <person name="Henrissat B."/>
            <person name="Hietala A."/>
            <person name="Himmelstrand K."/>
            <person name="Hoffmeister D."/>
            <person name="Hogberg N."/>
            <person name="James T.Y."/>
            <person name="Karlsson M."/>
            <person name="Kohler A."/>
            <person name="Kues U."/>
            <person name="Lee Y.H."/>
            <person name="Lin Y.C."/>
            <person name="Lind M."/>
            <person name="Lindquist E."/>
            <person name="Lombard V."/>
            <person name="Lucas S."/>
            <person name="Lunden K."/>
            <person name="Morin E."/>
            <person name="Murat C."/>
            <person name="Park J."/>
            <person name="Raffaello T."/>
            <person name="Rouze P."/>
            <person name="Salamov A."/>
            <person name="Schmutz J."/>
            <person name="Solheim H."/>
            <person name="Stahlberg J."/>
            <person name="Velez H."/>
            <person name="de Vries R.P."/>
            <person name="Wiebenga A."/>
            <person name="Woodward S."/>
            <person name="Yakovlev I."/>
            <person name="Garbelotto M."/>
            <person name="Martin F."/>
            <person name="Grigoriev I.V."/>
            <person name="Stenlid J."/>
        </authorList>
    </citation>
    <scope>NUCLEOTIDE SEQUENCE [LARGE SCALE GENOMIC DNA]</scope>
    <source>
        <strain evidence="3 4">TC 32-1</strain>
    </source>
</reference>